<feature type="domain" description="Reverse transcriptase" evidence="1">
    <location>
        <begin position="119"/>
        <end position="246"/>
    </location>
</feature>
<evidence type="ECO:0000313" key="3">
    <source>
        <dbReference type="Proteomes" id="UP000075243"/>
    </source>
</evidence>
<dbReference type="PANTHER" id="PTHR46890:SF48">
    <property type="entry name" value="RNA-DIRECTED DNA POLYMERASE"/>
    <property type="match status" value="1"/>
</dbReference>
<accession>A0A151SZ70</accession>
<organism evidence="2 3">
    <name type="scientific">Cajanus cajan</name>
    <name type="common">Pigeon pea</name>
    <name type="synonym">Cajanus indicus</name>
    <dbReference type="NCBI Taxonomy" id="3821"/>
    <lineage>
        <taxon>Eukaryota</taxon>
        <taxon>Viridiplantae</taxon>
        <taxon>Streptophyta</taxon>
        <taxon>Embryophyta</taxon>
        <taxon>Tracheophyta</taxon>
        <taxon>Spermatophyta</taxon>
        <taxon>Magnoliopsida</taxon>
        <taxon>eudicotyledons</taxon>
        <taxon>Gunneridae</taxon>
        <taxon>Pentapetalae</taxon>
        <taxon>rosids</taxon>
        <taxon>fabids</taxon>
        <taxon>Fabales</taxon>
        <taxon>Fabaceae</taxon>
        <taxon>Papilionoideae</taxon>
        <taxon>50 kb inversion clade</taxon>
        <taxon>NPAAA clade</taxon>
        <taxon>indigoferoid/millettioid clade</taxon>
        <taxon>Phaseoleae</taxon>
        <taxon>Cajanus</taxon>
    </lineage>
</organism>
<evidence type="ECO:0000313" key="2">
    <source>
        <dbReference type="EMBL" id="KYP60094.1"/>
    </source>
</evidence>
<dbReference type="InterPro" id="IPR000477">
    <property type="entry name" value="RT_dom"/>
</dbReference>
<proteinExistence type="predicted"/>
<dbReference type="CDD" id="cd01650">
    <property type="entry name" value="RT_nLTR_like"/>
    <property type="match status" value="1"/>
</dbReference>
<dbReference type="Gramene" id="C.cajan_15104.t">
    <property type="protein sequence ID" value="C.cajan_15104.t"/>
    <property type="gene ID" value="C.cajan_15104"/>
</dbReference>
<reference evidence="2 3" key="1">
    <citation type="journal article" date="2012" name="Nat. Biotechnol.">
        <title>Draft genome sequence of pigeonpea (Cajanus cajan), an orphan legume crop of resource-poor farmers.</title>
        <authorList>
            <person name="Varshney R.K."/>
            <person name="Chen W."/>
            <person name="Li Y."/>
            <person name="Bharti A.K."/>
            <person name="Saxena R.K."/>
            <person name="Schlueter J.A."/>
            <person name="Donoghue M.T."/>
            <person name="Azam S."/>
            <person name="Fan G."/>
            <person name="Whaley A.M."/>
            <person name="Farmer A.D."/>
            <person name="Sheridan J."/>
            <person name="Iwata A."/>
            <person name="Tuteja R."/>
            <person name="Penmetsa R.V."/>
            <person name="Wu W."/>
            <person name="Upadhyaya H.D."/>
            <person name="Yang S.P."/>
            <person name="Shah T."/>
            <person name="Saxena K.B."/>
            <person name="Michael T."/>
            <person name="McCombie W.R."/>
            <person name="Yang B."/>
            <person name="Zhang G."/>
            <person name="Yang H."/>
            <person name="Wang J."/>
            <person name="Spillane C."/>
            <person name="Cook D.R."/>
            <person name="May G.D."/>
            <person name="Xu X."/>
            <person name="Jackson S.A."/>
        </authorList>
    </citation>
    <scope>NUCLEOTIDE SEQUENCE [LARGE SCALE GENOMIC DNA]</scope>
    <source>
        <strain evidence="3">cv. Asha</strain>
    </source>
</reference>
<dbReference type="Proteomes" id="UP000075243">
    <property type="component" value="Chromosome 10"/>
</dbReference>
<evidence type="ECO:0000259" key="1">
    <source>
        <dbReference type="Pfam" id="PF00078"/>
    </source>
</evidence>
<dbReference type="InterPro" id="IPR052343">
    <property type="entry name" value="Retrotransposon-Effector_Assoc"/>
</dbReference>
<dbReference type="OMA" id="TIWECER"/>
<dbReference type="AlphaFoldDB" id="A0A151SZ70"/>
<keyword evidence="3" id="KW-1185">Reference proteome</keyword>
<dbReference type="Pfam" id="PF00078">
    <property type="entry name" value="RVT_1"/>
    <property type="match status" value="1"/>
</dbReference>
<dbReference type="STRING" id="3821.A0A151SZ70"/>
<protein>
    <submittedName>
        <fullName evidence="2">Transposon TX1 uncharacterized</fullName>
    </submittedName>
</protein>
<name>A0A151SZ70_CAJCA</name>
<gene>
    <name evidence="2" type="ORF">KK1_015542</name>
</gene>
<dbReference type="PANTHER" id="PTHR46890">
    <property type="entry name" value="NON-LTR RETROLELEMENT REVERSE TRANSCRIPTASE-LIKE PROTEIN-RELATED"/>
    <property type="match status" value="1"/>
</dbReference>
<sequence>MIDEVWVEEPQQIKQVVKQFFQERYRSQANLGVRLDEVNLKCLTFDQSSNLVVEFMEEKVRSTIWECERSKAPRLDDYSMKFMKHFWNLLKGYIMKVMIDFHANGMLTKGSNASFIALILKKDVPTILGEYMPISLIGVMYKIIAELPRRLSSVMHSIIEETQTTFIKGRRLLDGVVLVNETIHEAKCHKKPLLVFKADFEKAYDVVNWPFLFYMFRRFGFCAKWIGLRQGDPMAPFLFLIVVEGLRGLVK</sequence>
<dbReference type="EMBL" id="CM003612">
    <property type="protein sequence ID" value="KYP60094.1"/>
    <property type="molecule type" value="Genomic_DNA"/>
</dbReference>